<accession>A0A034V0B7</accession>
<reference evidence="1" key="1">
    <citation type="journal article" date="2014" name="BMC Genomics">
        <title>Characterizing the developmental transcriptome of the oriental fruit fly, Bactrocera dorsalis (Diptera: Tephritidae) through comparative genomic analysis with Drosophila melanogaster utilizing modENCODE datasets.</title>
        <authorList>
            <person name="Geib S.M."/>
            <person name="Calla B."/>
            <person name="Hall B."/>
            <person name="Hou S."/>
            <person name="Manoukis N.C."/>
        </authorList>
    </citation>
    <scope>NUCLEOTIDE SEQUENCE</scope>
    <source>
        <strain evidence="1">Punador</strain>
    </source>
</reference>
<dbReference type="EMBL" id="GAKP01022985">
    <property type="protein sequence ID" value="JAC35969.1"/>
    <property type="molecule type" value="Transcribed_RNA"/>
</dbReference>
<protein>
    <submittedName>
        <fullName evidence="1">Uncharacterized protein</fullName>
    </submittedName>
</protein>
<evidence type="ECO:0000313" key="1">
    <source>
        <dbReference type="EMBL" id="JAC35969.1"/>
    </source>
</evidence>
<proteinExistence type="predicted"/>
<organism evidence="1">
    <name type="scientific">Bactrocera dorsalis</name>
    <name type="common">Oriental fruit fly</name>
    <name type="synonym">Dacus dorsalis</name>
    <dbReference type="NCBI Taxonomy" id="27457"/>
    <lineage>
        <taxon>Eukaryota</taxon>
        <taxon>Metazoa</taxon>
        <taxon>Ecdysozoa</taxon>
        <taxon>Arthropoda</taxon>
        <taxon>Hexapoda</taxon>
        <taxon>Insecta</taxon>
        <taxon>Pterygota</taxon>
        <taxon>Neoptera</taxon>
        <taxon>Endopterygota</taxon>
        <taxon>Diptera</taxon>
        <taxon>Brachycera</taxon>
        <taxon>Muscomorpha</taxon>
        <taxon>Tephritoidea</taxon>
        <taxon>Tephritidae</taxon>
        <taxon>Bactrocera</taxon>
        <taxon>Bactrocera</taxon>
    </lineage>
</organism>
<dbReference type="AlphaFoldDB" id="A0A034V0B7"/>
<name>A0A034V0B7_BACDO</name>
<sequence length="122" mass="13999">MNNYEYFDFESILLSLLTPLNLAKTARHIHTHIQTLEIGKQKAAHSYFVYLLERIDTHTCIYIHILGHPHESWRTHESAEQKLHVRRKDTQACKTAAAAEVSQPANCESCDVENENQIVKSG</sequence>